<evidence type="ECO:0000313" key="2">
    <source>
        <dbReference type="Proteomes" id="UP001286589"/>
    </source>
</evidence>
<protein>
    <submittedName>
        <fullName evidence="1">Uncharacterized protein</fullName>
    </submittedName>
</protein>
<comment type="caution">
    <text evidence="1">The sequence shown here is derived from an EMBL/GenBank/DDBJ whole genome shotgun (WGS) entry which is preliminary data.</text>
</comment>
<dbReference type="AlphaFoldDB" id="A0AB35RSI4"/>
<dbReference type="RefSeq" id="WP_229220506.1">
    <property type="nucleotide sequence ID" value="NZ_JAWJAC010000007.1"/>
</dbReference>
<evidence type="ECO:0000313" key="1">
    <source>
        <dbReference type="EMBL" id="MDV2863560.1"/>
    </source>
</evidence>
<reference evidence="1 2" key="1">
    <citation type="submission" date="2023-10" db="EMBL/GenBank/DDBJ databases">
        <title>Phytobacter spp. The emergence of a new genus of hospital-origin enterobacteria encoding carbapenemases in Argentina.</title>
        <authorList>
            <person name="Vay C."/>
            <person name="Almuzara M."/>
            <person name="Traglia G.M."/>
            <person name="Campos J."/>
        </authorList>
    </citation>
    <scope>NUCLEOTIDE SEQUENCE [LARGE SCALE GENOMIC DNA]</scope>
    <source>
        <strain evidence="1 2">CVMA36</strain>
    </source>
</reference>
<accession>A0AB35RSI4</accession>
<keyword evidence="2" id="KW-1185">Reference proteome</keyword>
<dbReference type="EMBL" id="JAWJAC010000007">
    <property type="protein sequence ID" value="MDV2863560.1"/>
    <property type="molecule type" value="Genomic_DNA"/>
</dbReference>
<dbReference type="Proteomes" id="UP001286589">
    <property type="component" value="Unassembled WGS sequence"/>
</dbReference>
<name>A0AB35RSI4_9ENTR</name>
<sequence>MNSLMNITSLKNMRALFPFTASSSPVVTLIDSAKKRSESDFAKEVHHYLARYPDTRHVDIYLTDTHGIFRGKRIAIAALNTLARGCYFPQSVYTMDKKGNVVSRCENDKQERRKPGNIARPGLRLDRGPTIVAILRQPEVIVNRLQ</sequence>
<proteinExistence type="predicted"/>
<organism evidence="1 2">
    <name type="scientific">Phytobacter ursingii</name>
    <dbReference type="NCBI Taxonomy" id="1972431"/>
    <lineage>
        <taxon>Bacteria</taxon>
        <taxon>Pseudomonadati</taxon>
        <taxon>Pseudomonadota</taxon>
        <taxon>Gammaproteobacteria</taxon>
        <taxon>Enterobacterales</taxon>
        <taxon>Enterobacteriaceae</taxon>
        <taxon>Phytobacter</taxon>
    </lineage>
</organism>
<gene>
    <name evidence="1" type="ORF">R0H02_13925</name>
</gene>